<evidence type="ECO:0000313" key="3">
    <source>
        <dbReference type="EMBL" id="MBL4915003.1"/>
    </source>
</evidence>
<feature type="domain" description="Histidine kinase/HSP90-like ATPase" evidence="2">
    <location>
        <begin position="18"/>
        <end position="142"/>
    </location>
</feature>
<dbReference type="InterPro" id="IPR050267">
    <property type="entry name" value="Anti-sigma-factor_SerPK"/>
</dbReference>
<dbReference type="Proteomes" id="UP000604898">
    <property type="component" value="Unassembled WGS sequence"/>
</dbReference>
<evidence type="ECO:0000259" key="2">
    <source>
        <dbReference type="Pfam" id="PF13581"/>
    </source>
</evidence>
<dbReference type="InterPro" id="IPR003594">
    <property type="entry name" value="HATPase_dom"/>
</dbReference>
<keyword evidence="1" id="KW-0418">Kinase</keyword>
<comment type="caution">
    <text evidence="3">The sequence shown here is derived from an EMBL/GenBank/DDBJ whole genome shotgun (WGS) entry which is preliminary data.</text>
</comment>
<sequence length="147" mass="16713">MSTGKFHKQYSSCLEASRTVASDILPFWQSLGLDVAVTGQMELCLVEIVNNVFEHAYSNLEGAKFEITSYLSDTSKLVIEVSDYGDSMPTHILKDLPKMDFIEPLAADPNTWLQSRRGLKIIQQLSDKIEYHSHKSRNTFRLLRKTS</sequence>
<evidence type="ECO:0000313" key="4">
    <source>
        <dbReference type="Proteomes" id="UP000604898"/>
    </source>
</evidence>
<accession>A0ABS1T2H7</accession>
<gene>
    <name evidence="3" type="ORF">JMA39_18045</name>
</gene>
<organism evidence="3 4">
    <name type="scientific">Shewanella schlegeliana</name>
    <dbReference type="NCBI Taxonomy" id="190308"/>
    <lineage>
        <taxon>Bacteria</taxon>
        <taxon>Pseudomonadati</taxon>
        <taxon>Pseudomonadota</taxon>
        <taxon>Gammaproteobacteria</taxon>
        <taxon>Alteromonadales</taxon>
        <taxon>Shewanellaceae</taxon>
        <taxon>Shewanella</taxon>
    </lineage>
</organism>
<dbReference type="RefSeq" id="WP_202723268.1">
    <property type="nucleotide sequence ID" value="NZ_BPEX01000016.1"/>
</dbReference>
<keyword evidence="1" id="KW-0723">Serine/threonine-protein kinase</keyword>
<dbReference type="SUPFAM" id="SSF55874">
    <property type="entry name" value="ATPase domain of HSP90 chaperone/DNA topoisomerase II/histidine kinase"/>
    <property type="match status" value="1"/>
</dbReference>
<reference evidence="3 4" key="1">
    <citation type="submission" date="2021-01" db="EMBL/GenBank/DDBJ databases">
        <title>Genome sequence of Shewanella schlegeliana JCM 11561.</title>
        <authorList>
            <person name="Zhang H."/>
            <person name="Li C."/>
        </authorList>
    </citation>
    <scope>NUCLEOTIDE SEQUENCE [LARGE SCALE GENOMIC DNA]</scope>
    <source>
        <strain evidence="3 4">JCM 11561</strain>
    </source>
</reference>
<keyword evidence="4" id="KW-1185">Reference proteome</keyword>
<protein>
    <submittedName>
        <fullName evidence="3">ATP-binding protein</fullName>
    </submittedName>
</protein>
<keyword evidence="3" id="KW-0067">ATP-binding</keyword>
<dbReference type="Gene3D" id="3.30.565.10">
    <property type="entry name" value="Histidine kinase-like ATPase, C-terminal domain"/>
    <property type="match status" value="1"/>
</dbReference>
<dbReference type="EMBL" id="JAESVD010000012">
    <property type="protein sequence ID" value="MBL4915003.1"/>
    <property type="molecule type" value="Genomic_DNA"/>
</dbReference>
<dbReference type="Pfam" id="PF13581">
    <property type="entry name" value="HATPase_c_2"/>
    <property type="match status" value="1"/>
</dbReference>
<dbReference type="PANTHER" id="PTHR35526:SF3">
    <property type="entry name" value="ANTI-SIGMA-F FACTOR RSBW"/>
    <property type="match status" value="1"/>
</dbReference>
<dbReference type="PANTHER" id="PTHR35526">
    <property type="entry name" value="ANTI-SIGMA-F FACTOR RSBW-RELATED"/>
    <property type="match status" value="1"/>
</dbReference>
<dbReference type="InterPro" id="IPR036890">
    <property type="entry name" value="HATPase_C_sf"/>
</dbReference>
<keyword evidence="1" id="KW-0808">Transferase</keyword>
<name>A0ABS1T2H7_9GAMM</name>
<keyword evidence="3" id="KW-0547">Nucleotide-binding</keyword>
<dbReference type="GO" id="GO:0005524">
    <property type="term" value="F:ATP binding"/>
    <property type="evidence" value="ECO:0007669"/>
    <property type="project" value="UniProtKB-KW"/>
</dbReference>
<proteinExistence type="predicted"/>
<dbReference type="CDD" id="cd16936">
    <property type="entry name" value="HATPase_RsbW-like"/>
    <property type="match status" value="1"/>
</dbReference>
<evidence type="ECO:0000256" key="1">
    <source>
        <dbReference type="ARBA" id="ARBA00022527"/>
    </source>
</evidence>